<dbReference type="Proteomes" id="UP001489004">
    <property type="component" value="Unassembled WGS sequence"/>
</dbReference>
<proteinExistence type="predicted"/>
<accession>A0AAW1PKB3</accession>
<evidence type="ECO:0000313" key="2">
    <source>
        <dbReference type="EMBL" id="KAK9810255.1"/>
    </source>
</evidence>
<comment type="caution">
    <text evidence="2">The sequence shown here is derived from an EMBL/GenBank/DDBJ whole genome shotgun (WGS) entry which is preliminary data.</text>
</comment>
<reference evidence="2 3" key="1">
    <citation type="journal article" date="2024" name="Nat. Commun.">
        <title>Phylogenomics reveals the evolutionary origins of lichenization in chlorophyte algae.</title>
        <authorList>
            <person name="Puginier C."/>
            <person name="Libourel C."/>
            <person name="Otte J."/>
            <person name="Skaloud P."/>
            <person name="Haon M."/>
            <person name="Grisel S."/>
            <person name="Petersen M."/>
            <person name="Berrin J.G."/>
            <person name="Delaux P.M."/>
            <person name="Dal Grande F."/>
            <person name="Keller J."/>
        </authorList>
    </citation>
    <scope>NUCLEOTIDE SEQUENCE [LARGE SCALE GENOMIC DNA]</scope>
    <source>
        <strain evidence="2 3">SAG 2043</strain>
    </source>
</reference>
<dbReference type="AlphaFoldDB" id="A0AAW1PKB3"/>
<feature type="region of interest" description="Disordered" evidence="1">
    <location>
        <begin position="95"/>
        <end position="122"/>
    </location>
</feature>
<gene>
    <name evidence="2" type="ORF">WJX72_007426</name>
</gene>
<sequence length="122" mass="13203">MGQHARTDGACVSANFEFQASVRHCQNGQPSHAQELQALLAKEIKHDRQLTAEWDGHQAEKKVLREQVKLLKEAELRAKLAQLAAENTLLKVQTAGQTQTADGGPIISPKDSNCKGAAQHAG</sequence>
<evidence type="ECO:0000313" key="3">
    <source>
        <dbReference type="Proteomes" id="UP001489004"/>
    </source>
</evidence>
<evidence type="ECO:0000256" key="1">
    <source>
        <dbReference type="SAM" id="MobiDB-lite"/>
    </source>
</evidence>
<keyword evidence="3" id="KW-1185">Reference proteome</keyword>
<name>A0AAW1PKB3_9CHLO</name>
<dbReference type="EMBL" id="JALJOR010000010">
    <property type="protein sequence ID" value="KAK9810255.1"/>
    <property type="molecule type" value="Genomic_DNA"/>
</dbReference>
<protein>
    <submittedName>
        <fullName evidence="2">Uncharacterized protein</fullName>
    </submittedName>
</protein>
<organism evidence="2 3">
    <name type="scientific">[Myrmecia] bisecta</name>
    <dbReference type="NCBI Taxonomy" id="41462"/>
    <lineage>
        <taxon>Eukaryota</taxon>
        <taxon>Viridiplantae</taxon>
        <taxon>Chlorophyta</taxon>
        <taxon>core chlorophytes</taxon>
        <taxon>Trebouxiophyceae</taxon>
        <taxon>Trebouxiales</taxon>
        <taxon>Trebouxiaceae</taxon>
        <taxon>Myrmecia</taxon>
    </lineage>
</organism>